<dbReference type="Proteomes" id="UP000251692">
    <property type="component" value="Unassembled WGS sequence"/>
</dbReference>
<sequence length="114" mass="12405">MKKEILTLLFAISFLTGCEDLDIAPGVPNCLEDKIKTLKKMSPCDTGNSVREFSFQDETVYVLSPGNCLRDGSAEVIDSDCNTLGKLGGLAGNDEINGVVFHTNATFVRTVWED</sequence>
<dbReference type="Pfam" id="PF22311">
    <property type="entry name" value="DUF6970"/>
    <property type="match status" value="1"/>
</dbReference>
<dbReference type="AlphaFoldDB" id="A0A364RHT4"/>
<evidence type="ECO:0000313" key="2">
    <source>
        <dbReference type="EMBL" id="RAU83837.1"/>
    </source>
</evidence>
<gene>
    <name evidence="2" type="ORF">DP923_01865</name>
</gene>
<proteinExistence type="predicted"/>
<dbReference type="InterPro" id="IPR054243">
    <property type="entry name" value="DUF6970"/>
</dbReference>
<organism evidence="2 3">
    <name type="scientific">Pontibacter arcticus</name>
    <dbReference type="NCBI Taxonomy" id="2080288"/>
    <lineage>
        <taxon>Bacteria</taxon>
        <taxon>Pseudomonadati</taxon>
        <taxon>Bacteroidota</taxon>
        <taxon>Cytophagia</taxon>
        <taxon>Cytophagales</taxon>
        <taxon>Hymenobacteraceae</taxon>
        <taxon>Pontibacter</taxon>
    </lineage>
</organism>
<keyword evidence="3" id="KW-1185">Reference proteome</keyword>
<dbReference type="OrthoDB" id="882573at2"/>
<protein>
    <recommendedName>
        <fullName evidence="1">DUF6970 domain-containing protein</fullName>
    </recommendedName>
</protein>
<dbReference type="RefSeq" id="WP_112303874.1">
    <property type="nucleotide sequence ID" value="NZ_QMDV01000001.1"/>
</dbReference>
<reference evidence="2 3" key="1">
    <citation type="submission" date="2018-06" db="EMBL/GenBank/DDBJ databases">
        <authorList>
            <person name="Liu Z.-W."/>
        </authorList>
    </citation>
    <scope>NUCLEOTIDE SEQUENCE [LARGE SCALE GENOMIC DNA]</scope>
    <source>
        <strain evidence="2 3">2b14</strain>
    </source>
</reference>
<evidence type="ECO:0000259" key="1">
    <source>
        <dbReference type="Pfam" id="PF22311"/>
    </source>
</evidence>
<accession>A0A364RHT4</accession>
<reference evidence="2 3" key="2">
    <citation type="submission" date="2018-07" db="EMBL/GenBank/DDBJ databases">
        <title>Pontibacter sp. 2b14 genomic sequence and assembly.</title>
        <authorList>
            <person name="Du Z.-J."/>
        </authorList>
    </citation>
    <scope>NUCLEOTIDE SEQUENCE [LARGE SCALE GENOMIC DNA]</scope>
    <source>
        <strain evidence="2 3">2b14</strain>
    </source>
</reference>
<evidence type="ECO:0000313" key="3">
    <source>
        <dbReference type="Proteomes" id="UP000251692"/>
    </source>
</evidence>
<dbReference type="PROSITE" id="PS51257">
    <property type="entry name" value="PROKAR_LIPOPROTEIN"/>
    <property type="match status" value="1"/>
</dbReference>
<feature type="domain" description="DUF6970" evidence="1">
    <location>
        <begin position="42"/>
        <end position="114"/>
    </location>
</feature>
<name>A0A364RHT4_9BACT</name>
<comment type="caution">
    <text evidence="2">The sequence shown here is derived from an EMBL/GenBank/DDBJ whole genome shotgun (WGS) entry which is preliminary data.</text>
</comment>
<dbReference type="EMBL" id="QMDV01000001">
    <property type="protein sequence ID" value="RAU83837.1"/>
    <property type="molecule type" value="Genomic_DNA"/>
</dbReference>